<dbReference type="Pfam" id="PF13439">
    <property type="entry name" value="Glyco_transf_4"/>
    <property type="match status" value="1"/>
</dbReference>
<evidence type="ECO:0000313" key="3">
    <source>
        <dbReference type="EMBL" id="PIY88715.1"/>
    </source>
</evidence>
<feature type="domain" description="Glycosyltransferase subfamily 4-like N-terminal" evidence="2">
    <location>
        <begin position="21"/>
        <end position="188"/>
    </location>
</feature>
<dbReference type="CDD" id="cd03801">
    <property type="entry name" value="GT4_PimA-like"/>
    <property type="match status" value="1"/>
</dbReference>
<dbReference type="PANTHER" id="PTHR45947:SF3">
    <property type="entry name" value="SULFOQUINOVOSYL TRANSFERASE SQD2"/>
    <property type="match status" value="1"/>
</dbReference>
<dbReference type="Pfam" id="PF00534">
    <property type="entry name" value="Glycos_transf_1"/>
    <property type="match status" value="1"/>
</dbReference>
<protein>
    <recommendedName>
        <fullName evidence="5">Glycosyltransferase family 1 protein</fullName>
    </recommendedName>
</protein>
<feature type="domain" description="Glycosyl transferase family 1" evidence="1">
    <location>
        <begin position="202"/>
        <end position="354"/>
    </location>
</feature>
<accession>A0A2M7R5M4</accession>
<comment type="caution">
    <text evidence="3">The sequence shown here is derived from an EMBL/GenBank/DDBJ whole genome shotgun (WGS) entry which is preliminary data.</text>
</comment>
<evidence type="ECO:0000259" key="2">
    <source>
        <dbReference type="Pfam" id="PF13439"/>
    </source>
</evidence>
<reference evidence="4" key="1">
    <citation type="submission" date="2017-09" db="EMBL/GenBank/DDBJ databases">
        <title>Depth-based differentiation of microbial function through sediment-hosted aquifers and enrichment of novel symbionts in the deep terrestrial subsurface.</title>
        <authorList>
            <person name="Probst A.J."/>
            <person name="Ladd B."/>
            <person name="Jarett J.K."/>
            <person name="Geller-Mcgrath D.E."/>
            <person name="Sieber C.M.K."/>
            <person name="Emerson J.B."/>
            <person name="Anantharaman K."/>
            <person name="Thomas B.C."/>
            <person name="Malmstrom R."/>
            <person name="Stieglmeier M."/>
            <person name="Klingl A."/>
            <person name="Woyke T."/>
            <person name="Ryan C.M."/>
            <person name="Banfield J.F."/>
        </authorList>
    </citation>
    <scope>NUCLEOTIDE SEQUENCE [LARGE SCALE GENOMIC DNA]</scope>
</reference>
<dbReference type="Gene3D" id="3.40.50.2000">
    <property type="entry name" value="Glycogen Phosphorylase B"/>
    <property type="match status" value="2"/>
</dbReference>
<evidence type="ECO:0008006" key="5">
    <source>
        <dbReference type="Google" id="ProtNLM"/>
    </source>
</evidence>
<evidence type="ECO:0000313" key="4">
    <source>
        <dbReference type="Proteomes" id="UP000230767"/>
    </source>
</evidence>
<dbReference type="AlphaFoldDB" id="A0A2M7R5M4"/>
<sequence length="388" mass="44481">MFNEKKNLKIGFFPLHSFARPGGVKEHVLALNKEFKKRGLQTKIMVPKSRSRERYGKDIKLFGTSFLVPIGGTQVDFTVCFRPGNIAKLLKKEKFDILHFQNFGFHSWQILRKSEAVNILTFHSGYNFKTNKFFKELPPSFNHFLVNWLQKTVNERIDGVIGVAPCCLDIFKDFPGPKTVIPNGIDIKEFNPQKPKIKKYCDGKINILFLGRIEEKKGLIYLLNAYKILKTKFKDLRLIIVGEGPLKEDCQNFANRNNLKTVHFEGVPPRKKNPSYYATADIFCAPAIFGESFGIVLLEAMASGKPVVAFANQGYRGVLEGKGKNFLANPRDWQGLAQKLEILIKSEAKRKEMADWGLKEAQKYSWEIIADRVLDFYNEVIKHKEKKL</sequence>
<name>A0A2M7R5M4_9BACT</name>
<dbReference type="PANTHER" id="PTHR45947">
    <property type="entry name" value="SULFOQUINOVOSYL TRANSFERASE SQD2"/>
    <property type="match status" value="1"/>
</dbReference>
<evidence type="ECO:0000259" key="1">
    <source>
        <dbReference type="Pfam" id="PF00534"/>
    </source>
</evidence>
<dbReference type="SUPFAM" id="SSF53756">
    <property type="entry name" value="UDP-Glycosyltransferase/glycogen phosphorylase"/>
    <property type="match status" value="1"/>
</dbReference>
<dbReference type="Proteomes" id="UP000230767">
    <property type="component" value="Unassembled WGS sequence"/>
</dbReference>
<proteinExistence type="predicted"/>
<dbReference type="GO" id="GO:0016757">
    <property type="term" value="F:glycosyltransferase activity"/>
    <property type="evidence" value="ECO:0007669"/>
    <property type="project" value="InterPro"/>
</dbReference>
<dbReference type="InterPro" id="IPR050194">
    <property type="entry name" value="Glycosyltransferase_grp1"/>
</dbReference>
<dbReference type="InterPro" id="IPR001296">
    <property type="entry name" value="Glyco_trans_1"/>
</dbReference>
<dbReference type="EMBL" id="PFLW01000073">
    <property type="protein sequence ID" value="PIY88715.1"/>
    <property type="molecule type" value="Genomic_DNA"/>
</dbReference>
<dbReference type="InterPro" id="IPR028098">
    <property type="entry name" value="Glyco_trans_4-like_N"/>
</dbReference>
<gene>
    <name evidence="3" type="ORF">COY73_03060</name>
</gene>
<organism evidence="3 4">
    <name type="scientific">Candidatus Nealsonbacteria bacterium CG_4_10_14_0_8_um_filter_37_14</name>
    <dbReference type="NCBI Taxonomy" id="1974684"/>
    <lineage>
        <taxon>Bacteria</taxon>
        <taxon>Candidatus Nealsoniibacteriota</taxon>
    </lineage>
</organism>